<dbReference type="GO" id="GO:0008887">
    <property type="term" value="F:glycerate kinase activity"/>
    <property type="evidence" value="ECO:0007669"/>
    <property type="project" value="UniProtKB-UniRule"/>
</dbReference>
<keyword evidence="5" id="KW-0614">Plasmid</keyword>
<dbReference type="NCBIfam" id="TIGR00045">
    <property type="entry name" value="glycerate kinase"/>
    <property type="match status" value="1"/>
</dbReference>
<dbReference type="PANTHER" id="PTHR21599:SF0">
    <property type="entry name" value="GLYCERATE KINASE"/>
    <property type="match status" value="1"/>
</dbReference>
<reference evidence="5" key="1">
    <citation type="journal article" date="2011" name="J. Bacteriol.">
        <title>Genome sequence of the 1,4-dioxane-degrading Pseudonocardia dioxanivorans strain CB1190.</title>
        <authorList>
            <person name="Sales C.M."/>
            <person name="Mahendra S."/>
            <person name="Grostern A."/>
            <person name="Parales R.E."/>
            <person name="Goodwin L.A."/>
            <person name="Woyke T."/>
            <person name="Nolan M."/>
            <person name="Lapidus A."/>
            <person name="Chertkov O."/>
            <person name="Ovchinnikova G."/>
            <person name="Sczyrba A."/>
            <person name="Alvarez-Cohen L."/>
        </authorList>
    </citation>
    <scope>NUCLEOTIDE SEQUENCE</scope>
    <source>
        <strain evidence="5">CB1190</strain>
        <plasmid evidence="5">pPSED02</plasmid>
    </source>
</reference>
<dbReference type="SUPFAM" id="SSF110738">
    <property type="entry name" value="Glycerate kinase I"/>
    <property type="match status" value="1"/>
</dbReference>
<dbReference type="EC" id="2.7.1.31" evidence="5"/>
<organism evidence="5">
    <name type="scientific">Pseudonocardia dioxanivorans (strain ATCC 55486 / DSM 44775 / JCM 13855 / CB1190)</name>
    <dbReference type="NCBI Taxonomy" id="675635"/>
    <lineage>
        <taxon>Bacteria</taxon>
        <taxon>Bacillati</taxon>
        <taxon>Actinomycetota</taxon>
        <taxon>Actinomycetes</taxon>
        <taxon>Pseudonocardiales</taxon>
        <taxon>Pseudonocardiaceae</taxon>
        <taxon>Pseudonocardia</taxon>
    </lineage>
</organism>
<keyword evidence="3 4" id="KW-0418">Kinase</keyword>
<sequence>MRIVIAPDSFKGSVSASAVAAAVGHGWREVRSGDEIVHIPLADGGEGTLDTIASNDRGALRRTRTVTGPDGRPVDAGWLELDDGTAVVELATACGLPLMGRLDPLGADTTGLGELLYAATDAGACRLIVALGGSASTDGGTGALTALGARFLDAHGDPLPPGGGALAALADVDLSGLRPAPAGGVLCLVDVTAPLLGPFGAAAVFGPQKGATPDDITTLEQGLGRLAAFFRGAPAAPGSGAAGGTAYGLASAWDARLSGGATTIAEFAGLRRALEGADLVVTGEGRLDTQSLMGKVVGHVLDTATGLGVAAALVVGQVAVPPPPGVRRCVELAQLAGTAAAAQDEPVRWLTAAGRQLAASVPMGKG</sequence>
<dbReference type="Gene3D" id="3.90.1510.10">
    <property type="entry name" value="Glycerate kinase, domain 2"/>
    <property type="match status" value="1"/>
</dbReference>
<evidence type="ECO:0000256" key="3">
    <source>
        <dbReference type="ARBA" id="ARBA00022777"/>
    </source>
</evidence>
<dbReference type="RefSeq" id="WP_014203887.1">
    <property type="nucleotide sequence ID" value="NC_016600.1"/>
</dbReference>
<dbReference type="InterPro" id="IPR036129">
    <property type="entry name" value="Glycerate_kinase_sf"/>
</dbReference>
<dbReference type="InterPro" id="IPR018197">
    <property type="entry name" value="Glycerate_kinase_RE-like"/>
</dbReference>
<dbReference type="Pfam" id="PF02595">
    <property type="entry name" value="Gly_kinase"/>
    <property type="match status" value="1"/>
</dbReference>
<dbReference type="InterPro" id="IPR004381">
    <property type="entry name" value="Glycerate_kinase"/>
</dbReference>
<evidence type="ECO:0000256" key="4">
    <source>
        <dbReference type="PIRNR" id="PIRNR006078"/>
    </source>
</evidence>
<dbReference type="AlphaFoldDB" id="F2L725"/>
<dbReference type="Gene3D" id="3.40.50.10350">
    <property type="entry name" value="Glycerate kinase, domain 1"/>
    <property type="match status" value="1"/>
</dbReference>
<proteinExistence type="inferred from homology"/>
<dbReference type="GO" id="GO:0031388">
    <property type="term" value="P:organic acid phosphorylation"/>
    <property type="evidence" value="ECO:0007669"/>
    <property type="project" value="UniProtKB-UniRule"/>
</dbReference>
<evidence type="ECO:0000256" key="2">
    <source>
        <dbReference type="ARBA" id="ARBA00022679"/>
    </source>
</evidence>
<name>F2L725_PSEUX</name>
<protein>
    <submittedName>
        <fullName evidence="5">Glycerate kinase</fullName>
        <ecNumber evidence="5">2.7.1.31</ecNumber>
    </submittedName>
</protein>
<geneLocation type="plasmid" evidence="5">
    <name>pPSED02</name>
</geneLocation>
<dbReference type="EMBL" id="CP002596">
    <property type="protein sequence ID" value="AEA28998.1"/>
    <property type="molecule type" value="Genomic_DNA"/>
</dbReference>
<comment type="similarity">
    <text evidence="1 4">Belongs to the glycerate kinase type-1 family.</text>
</comment>
<dbReference type="PIRSF" id="PIRSF006078">
    <property type="entry name" value="GlxK"/>
    <property type="match status" value="1"/>
</dbReference>
<evidence type="ECO:0000313" key="5">
    <source>
        <dbReference type="EMBL" id="AEA28998.1"/>
    </source>
</evidence>
<keyword evidence="2 4" id="KW-0808">Transferase</keyword>
<dbReference type="InterPro" id="IPR018193">
    <property type="entry name" value="Glyc_kinase_flavodox-like_fold"/>
</dbReference>
<accession>F2L725</accession>
<dbReference type="PANTHER" id="PTHR21599">
    <property type="entry name" value="GLYCERATE KINASE"/>
    <property type="match status" value="1"/>
</dbReference>
<gene>
    <name evidence="5" type="ORF">Psed_6932</name>
</gene>
<evidence type="ECO:0000256" key="1">
    <source>
        <dbReference type="ARBA" id="ARBA00006284"/>
    </source>
</evidence>